<keyword evidence="5 6" id="KW-0472">Membrane</keyword>
<reference evidence="8 9" key="1">
    <citation type="submission" date="2017-03" db="EMBL/GenBank/DDBJ databases">
        <authorList>
            <person name="Afonso C.L."/>
            <person name="Miller P.J."/>
            <person name="Scott M.A."/>
            <person name="Spackman E."/>
            <person name="Goraichik I."/>
            <person name="Dimitrov K.M."/>
            <person name="Suarez D.L."/>
            <person name="Swayne D.E."/>
        </authorList>
    </citation>
    <scope>NUCLEOTIDE SEQUENCE [LARGE SCALE GENOMIC DNA]</scope>
    <source>
        <strain evidence="8">PRJEB14757</strain>
    </source>
</reference>
<sequence length="554" mass="62968">MLFQKIHKNKNFCWNIRKIFHCEPRRQDYLVIFGRYPIPGKTKTRLIPALGSTGAAECHRILTEKTVATVRMFENKYNRQTQFDGQRQSLGIKFYHFGGTSLQYRQWLGEGIDFHQQAFGDLGAKMFSAFSEAFKLGAQRVVLIGTDLPDLSVHHLCEAFDALKQYDIVLGPAQDGGYWLVGMSRPYNLFSNIPWGEDTVFSRTLEVAYKLNLNLFFLETLRDIDRPCDLFLTANKEVEDLKKEPEGLQQETLQKEGFQQDVSQQDVLQQDVSQQDVSQQDVLQQDVLQQDVLQHDVSQQELFQQKSWDKKYAFKKDNIITMGLKCNQNWQKPLISVIIPALNEESRIASAIESAKNINTEIIVVDGGSFDDTVEVAKKCGAKVLTASGGRANQQNRGADVARGKILVFLHADTQLPSDYVVPLFAAFLDKKCVAGAFSFKTSSSHKVMNIVEFGVNLRSRLFKLPYGDQALFFRSSCFRKEDGFPLTPIAEDLIMVQKIKKRGRFAILRESVTTSARRWNRIGILRTTVVNLVIVAGILMGFSPDRFAKLYTR</sequence>
<dbReference type="InterPro" id="IPR018641">
    <property type="entry name" value="Trfase_1_rSAM/seldom-assoc"/>
</dbReference>
<proteinExistence type="predicted"/>
<evidence type="ECO:0000256" key="4">
    <source>
        <dbReference type="ARBA" id="ARBA00022679"/>
    </source>
</evidence>
<dbReference type="Proteomes" id="UP000191931">
    <property type="component" value="Unassembled WGS sequence"/>
</dbReference>
<dbReference type="GO" id="GO:0016757">
    <property type="term" value="F:glycosyltransferase activity"/>
    <property type="evidence" value="ECO:0007669"/>
    <property type="project" value="UniProtKB-KW"/>
</dbReference>
<dbReference type="GO" id="GO:0005886">
    <property type="term" value="C:plasma membrane"/>
    <property type="evidence" value="ECO:0007669"/>
    <property type="project" value="UniProtKB-SubCell"/>
</dbReference>
<dbReference type="Gene3D" id="3.90.550.10">
    <property type="entry name" value="Spore Coat Polysaccharide Biosynthesis Protein SpsA, Chain A"/>
    <property type="match status" value="2"/>
</dbReference>
<evidence type="ECO:0000256" key="1">
    <source>
        <dbReference type="ARBA" id="ARBA00004236"/>
    </source>
</evidence>
<dbReference type="InterPro" id="IPR001173">
    <property type="entry name" value="Glyco_trans_2-like"/>
</dbReference>
<keyword evidence="9" id="KW-1185">Reference proteome</keyword>
<dbReference type="RefSeq" id="WP_080804694.1">
    <property type="nucleotide sequence ID" value="NZ_LT828548.1"/>
</dbReference>
<evidence type="ECO:0000256" key="5">
    <source>
        <dbReference type="ARBA" id="ARBA00023136"/>
    </source>
</evidence>
<protein>
    <submittedName>
        <fullName evidence="8">Glycosyl transferase, group 2 family protein (Modular protein)</fullName>
    </submittedName>
</protein>
<evidence type="ECO:0000256" key="6">
    <source>
        <dbReference type="SAM" id="Phobius"/>
    </source>
</evidence>
<evidence type="ECO:0000259" key="7">
    <source>
        <dbReference type="Pfam" id="PF00535"/>
    </source>
</evidence>
<dbReference type="CDD" id="cd02522">
    <property type="entry name" value="GT_2_like_a"/>
    <property type="match status" value="1"/>
</dbReference>
<accession>A0A1W1H7C7</accession>
<keyword evidence="2" id="KW-1003">Cell membrane</keyword>
<dbReference type="Pfam" id="PF00535">
    <property type="entry name" value="Glycos_transf_2"/>
    <property type="match status" value="1"/>
</dbReference>
<dbReference type="InterPro" id="IPR026461">
    <property type="entry name" value="Trfase_2_rSAM/seldom_assoc"/>
</dbReference>
<feature type="domain" description="Glycosyltransferase 2-like" evidence="7">
    <location>
        <begin position="336"/>
        <end position="440"/>
    </location>
</feature>
<dbReference type="EMBL" id="FWEV01000037">
    <property type="protein sequence ID" value="SLM28363.1"/>
    <property type="molecule type" value="Genomic_DNA"/>
</dbReference>
<dbReference type="PANTHER" id="PTHR43646">
    <property type="entry name" value="GLYCOSYLTRANSFERASE"/>
    <property type="match status" value="1"/>
</dbReference>
<dbReference type="Pfam" id="PF09837">
    <property type="entry name" value="DUF2064"/>
    <property type="match status" value="1"/>
</dbReference>
<dbReference type="AlphaFoldDB" id="A0A1W1H7C7"/>
<dbReference type="STRING" id="1246637.MTBBW1_1310061"/>
<keyword evidence="4 8" id="KW-0808">Transferase</keyword>
<evidence type="ECO:0000256" key="3">
    <source>
        <dbReference type="ARBA" id="ARBA00022676"/>
    </source>
</evidence>
<evidence type="ECO:0000256" key="2">
    <source>
        <dbReference type="ARBA" id="ARBA00022475"/>
    </source>
</evidence>
<keyword evidence="6" id="KW-0812">Transmembrane</keyword>
<keyword evidence="6" id="KW-1133">Transmembrane helix</keyword>
<name>A0A1W1H7C7_9BACT</name>
<comment type="subcellular location">
    <subcellularLocation>
        <location evidence="1">Cell membrane</location>
    </subcellularLocation>
</comment>
<keyword evidence="3" id="KW-0328">Glycosyltransferase</keyword>
<organism evidence="8 9">
    <name type="scientific">Desulfamplus magnetovallimortis</name>
    <dbReference type="NCBI Taxonomy" id="1246637"/>
    <lineage>
        <taxon>Bacteria</taxon>
        <taxon>Pseudomonadati</taxon>
        <taxon>Thermodesulfobacteriota</taxon>
        <taxon>Desulfobacteria</taxon>
        <taxon>Desulfobacterales</taxon>
        <taxon>Desulfobacteraceae</taxon>
        <taxon>Desulfamplus</taxon>
    </lineage>
</organism>
<evidence type="ECO:0000313" key="8">
    <source>
        <dbReference type="EMBL" id="SLM28363.1"/>
    </source>
</evidence>
<dbReference type="NCBIfam" id="TIGR04282">
    <property type="entry name" value="glyco_like_cofC"/>
    <property type="match status" value="1"/>
</dbReference>
<dbReference type="NCBIfam" id="TIGR04283">
    <property type="entry name" value="glyco_like_mftF"/>
    <property type="match status" value="1"/>
</dbReference>
<dbReference type="InterPro" id="IPR029044">
    <property type="entry name" value="Nucleotide-diphossugar_trans"/>
</dbReference>
<feature type="transmembrane region" description="Helical" evidence="6">
    <location>
        <begin position="525"/>
        <end position="544"/>
    </location>
</feature>
<dbReference type="SUPFAM" id="SSF53448">
    <property type="entry name" value="Nucleotide-diphospho-sugar transferases"/>
    <property type="match status" value="2"/>
</dbReference>
<dbReference type="OrthoDB" id="9798250at2"/>
<gene>
    <name evidence="8" type="ORF">MTBBW1_1310061</name>
</gene>
<evidence type="ECO:0000313" key="9">
    <source>
        <dbReference type="Proteomes" id="UP000191931"/>
    </source>
</evidence>
<dbReference type="PANTHER" id="PTHR43646:SF2">
    <property type="entry name" value="GLYCOSYLTRANSFERASE 2-LIKE DOMAIN-CONTAINING PROTEIN"/>
    <property type="match status" value="1"/>
</dbReference>